<comment type="caution">
    <text evidence="1">The sequence shown here is derived from an EMBL/GenBank/DDBJ whole genome shotgun (WGS) entry which is preliminary data.</text>
</comment>
<gene>
    <name evidence="1" type="ORF">E5357_10735</name>
</gene>
<name>A0AC61QYH2_9FIRM</name>
<evidence type="ECO:0000313" key="1">
    <source>
        <dbReference type="EMBL" id="TGX97911.1"/>
    </source>
</evidence>
<keyword evidence="2" id="KW-1185">Reference proteome</keyword>
<organism evidence="1 2">
    <name type="scientific">Hominisplanchenecus murintestinalis</name>
    <dbReference type="NCBI Taxonomy" id="2941517"/>
    <lineage>
        <taxon>Bacteria</taxon>
        <taxon>Bacillati</taxon>
        <taxon>Bacillota</taxon>
        <taxon>Clostridia</taxon>
        <taxon>Lachnospirales</taxon>
        <taxon>Lachnospiraceae</taxon>
        <taxon>Hominisplanchenecus</taxon>
    </lineage>
</organism>
<protein>
    <submittedName>
        <fullName evidence="1">Uncharacterized protein</fullName>
    </submittedName>
</protein>
<dbReference type="EMBL" id="SRZB01000024">
    <property type="protein sequence ID" value="TGX97911.1"/>
    <property type="molecule type" value="Genomic_DNA"/>
</dbReference>
<evidence type="ECO:0000313" key="2">
    <source>
        <dbReference type="Proteomes" id="UP000307720"/>
    </source>
</evidence>
<accession>A0AC61QYH2</accession>
<proteinExistence type="predicted"/>
<sequence>MLGFVIYGIGYFVCTLLIQYMLFKLRKNYNHGPNGVWVGTRAIIVLCVIGIINHKIGYLAAILGFICADEAGKAVGWH</sequence>
<reference evidence="1" key="1">
    <citation type="submission" date="2019-04" db="EMBL/GenBank/DDBJ databases">
        <title>Microbes associate with the intestines of laboratory mice.</title>
        <authorList>
            <person name="Navarre W."/>
            <person name="Wong E."/>
            <person name="Huang K."/>
            <person name="Tropini C."/>
            <person name="Ng K."/>
            <person name="Yu B."/>
        </authorList>
    </citation>
    <scope>NUCLEOTIDE SEQUENCE</scope>
    <source>
        <strain evidence="1">NM72_1-8</strain>
    </source>
</reference>
<dbReference type="Proteomes" id="UP000307720">
    <property type="component" value="Unassembled WGS sequence"/>
</dbReference>